<dbReference type="EMBL" id="KI630359">
    <property type="protein sequence ID" value="EYU41159.1"/>
    <property type="molecule type" value="Genomic_DNA"/>
</dbReference>
<dbReference type="InterPro" id="IPR032675">
    <property type="entry name" value="LRR_dom_sf"/>
</dbReference>
<dbReference type="PANTHER" id="PTHR31900:SF34">
    <property type="entry name" value="EMB|CAB62440.1-RELATED"/>
    <property type="match status" value="1"/>
</dbReference>
<dbReference type="SUPFAM" id="SSF52047">
    <property type="entry name" value="RNI-like"/>
    <property type="match status" value="1"/>
</dbReference>
<evidence type="ECO:0000313" key="2">
    <source>
        <dbReference type="Proteomes" id="UP000030748"/>
    </source>
</evidence>
<dbReference type="PANTHER" id="PTHR31900">
    <property type="entry name" value="F-BOX/RNI SUPERFAMILY PROTEIN-RELATED"/>
    <property type="match status" value="1"/>
</dbReference>
<name>A0A022RM57_ERYGU</name>
<proteinExistence type="predicted"/>
<evidence type="ECO:0000313" key="1">
    <source>
        <dbReference type="EMBL" id="EYU41159.1"/>
    </source>
</evidence>
<feature type="non-terminal residue" evidence="1">
    <location>
        <position position="276"/>
    </location>
</feature>
<protein>
    <recommendedName>
        <fullName evidence="3">FBD domain-containing protein</fullName>
    </recommendedName>
</protein>
<dbReference type="SUPFAM" id="SSF81383">
    <property type="entry name" value="F-box domain"/>
    <property type="match status" value="1"/>
</dbReference>
<accession>A0A022RM57</accession>
<gene>
    <name evidence="1" type="ORF">MIMGU_mgv1a026274mg</name>
</gene>
<dbReference type="STRING" id="4155.A0A022RM57"/>
<reference evidence="1 2" key="1">
    <citation type="journal article" date="2013" name="Proc. Natl. Acad. Sci. U.S.A.">
        <title>Fine-scale variation in meiotic recombination in Mimulus inferred from population shotgun sequencing.</title>
        <authorList>
            <person name="Hellsten U."/>
            <person name="Wright K.M."/>
            <person name="Jenkins J."/>
            <person name="Shu S."/>
            <person name="Yuan Y."/>
            <person name="Wessler S.R."/>
            <person name="Schmutz J."/>
            <person name="Willis J.H."/>
            <person name="Rokhsar D.S."/>
        </authorList>
    </citation>
    <scope>NUCLEOTIDE SEQUENCE [LARGE SCALE GENOMIC DNA]</scope>
    <source>
        <strain evidence="2">cv. DUN x IM62</strain>
    </source>
</reference>
<dbReference type="InterPro" id="IPR050232">
    <property type="entry name" value="FBL13/AtMIF1-like"/>
</dbReference>
<dbReference type="Proteomes" id="UP000030748">
    <property type="component" value="Unassembled WGS sequence"/>
</dbReference>
<dbReference type="Gene3D" id="3.80.10.10">
    <property type="entry name" value="Ribonuclease Inhibitor"/>
    <property type="match status" value="1"/>
</dbReference>
<evidence type="ECO:0008006" key="3">
    <source>
        <dbReference type="Google" id="ProtNLM"/>
    </source>
</evidence>
<dbReference type="InterPro" id="IPR036047">
    <property type="entry name" value="F-box-like_dom_sf"/>
</dbReference>
<sequence length="276" mass="31917">MSTSKHISSVSELIDFGWGKNNHFPEIHSPYEYAGSTRYRKPDTHSTDRLSELPDSVLTHILSVRTSILGQRWRYLWSHVPNLLFDCEGQRYHKEGFFQIETWITFAIDRNVRSIDLHCSELDARMPRCLFNCRTLVELRLEFCVITDAYEFLTYLLSGSPVIEELVFQSTNDFDSFKISSPTLKRLTLGLAIFRSDDLDCMLESDTPALVYLRSVDLSAGRIKSVELTSLVEANIHIFNNIKPQDSFIYSRLLVELIDRLRNVKCLKLVLTHSTE</sequence>
<keyword evidence="2" id="KW-1185">Reference proteome</keyword>
<organism evidence="1 2">
    <name type="scientific">Erythranthe guttata</name>
    <name type="common">Yellow monkey flower</name>
    <name type="synonym">Mimulus guttatus</name>
    <dbReference type="NCBI Taxonomy" id="4155"/>
    <lineage>
        <taxon>Eukaryota</taxon>
        <taxon>Viridiplantae</taxon>
        <taxon>Streptophyta</taxon>
        <taxon>Embryophyta</taxon>
        <taxon>Tracheophyta</taxon>
        <taxon>Spermatophyta</taxon>
        <taxon>Magnoliopsida</taxon>
        <taxon>eudicotyledons</taxon>
        <taxon>Gunneridae</taxon>
        <taxon>Pentapetalae</taxon>
        <taxon>asterids</taxon>
        <taxon>lamiids</taxon>
        <taxon>Lamiales</taxon>
        <taxon>Phrymaceae</taxon>
        <taxon>Erythranthe</taxon>
    </lineage>
</organism>
<dbReference type="AlphaFoldDB" id="A0A022RM57"/>